<comment type="similarity">
    <text evidence="1">Belongs to the ROK (NagC/XylR) family.</text>
</comment>
<dbReference type="InterPro" id="IPR000600">
    <property type="entry name" value="ROK"/>
</dbReference>
<dbReference type="Proteomes" id="UP000619838">
    <property type="component" value="Unassembled WGS sequence"/>
</dbReference>
<evidence type="ECO:0000256" key="1">
    <source>
        <dbReference type="ARBA" id="ARBA00006479"/>
    </source>
</evidence>
<dbReference type="PROSITE" id="PS01125">
    <property type="entry name" value="ROK"/>
    <property type="match status" value="1"/>
</dbReference>
<dbReference type="PANTHER" id="PTHR18964:SF149">
    <property type="entry name" value="BIFUNCTIONAL UDP-N-ACETYLGLUCOSAMINE 2-EPIMERASE_N-ACETYLMANNOSAMINE KINASE"/>
    <property type="match status" value="1"/>
</dbReference>
<protein>
    <submittedName>
        <fullName evidence="2">ROK family protein</fullName>
    </submittedName>
</protein>
<keyword evidence="3" id="KW-1185">Reference proteome</keyword>
<comment type="caution">
    <text evidence="2">The sequence shown here is derived from an EMBL/GenBank/DDBJ whole genome shotgun (WGS) entry which is preliminary data.</text>
</comment>
<dbReference type="RefSeq" id="WP_194185819.1">
    <property type="nucleotide sequence ID" value="NZ_JADGIH010000003.1"/>
</dbReference>
<evidence type="ECO:0000313" key="3">
    <source>
        <dbReference type="Proteomes" id="UP000619838"/>
    </source>
</evidence>
<dbReference type="Gene3D" id="3.30.420.40">
    <property type="match status" value="2"/>
</dbReference>
<gene>
    <name evidence="2" type="ORF">INT08_05165</name>
</gene>
<accession>A0ABR9XRM1</accession>
<name>A0ABR9XRM1_9CHLB</name>
<dbReference type="EMBL" id="JADGII010000006">
    <property type="protein sequence ID" value="MBF0636569.1"/>
    <property type="molecule type" value="Genomic_DNA"/>
</dbReference>
<reference evidence="2 3" key="1">
    <citation type="journal article" date="2020" name="Microorganisms">
        <title>Simultaneous Genome Sequencing of Prosthecochloris ethylica and Desulfuromonas acetoxidans within a Syntrophic Mixture Reveals Unique Pili and Protein Interactions.</title>
        <authorList>
            <person name="Kyndt J.A."/>
            <person name="Van Beeumen J.J."/>
            <person name="Meyer T.E."/>
        </authorList>
    </citation>
    <scope>NUCLEOTIDE SEQUENCE [LARGE SCALE GENOMIC DNA]</scope>
    <source>
        <strain evidence="2 3">N3</strain>
    </source>
</reference>
<dbReference type="PANTHER" id="PTHR18964">
    <property type="entry name" value="ROK (REPRESSOR, ORF, KINASE) FAMILY"/>
    <property type="match status" value="1"/>
</dbReference>
<proteinExistence type="inferred from homology"/>
<dbReference type="SUPFAM" id="SSF53067">
    <property type="entry name" value="Actin-like ATPase domain"/>
    <property type="match status" value="1"/>
</dbReference>
<sequence length="304" mass="32036">MQQLWGIDLGGTKVEGVVLDACGLRPLIRLRLPTEAEKGYPHILSRIELLLQRMSRESGARIPACIGIGTPGSIDSRTGRLKNSNTVCLNGTTIRRDLEKLLQREVLVENDANCFALAEYRLGAGREVASAGSGAVFGIILGTGVGGGIICGGRLLHGAHGIAGEWGHNVLVEGGDPCYCGRRGCVETVLSGPALERYYVALAGSHRPLPEIAQRADSDPAAAEVMSRLVEGFGRAVAGVINILDPSLVVIGGGVGNIDLLYTDRTRRAVERHLFNGSLDIPFARPLLGDSAGVFGAALLTANR</sequence>
<organism evidence="2 3">
    <name type="scientific">Prosthecochloris ethylica</name>
    <dbReference type="NCBI Taxonomy" id="2743976"/>
    <lineage>
        <taxon>Bacteria</taxon>
        <taxon>Pseudomonadati</taxon>
        <taxon>Chlorobiota</taxon>
        <taxon>Chlorobiia</taxon>
        <taxon>Chlorobiales</taxon>
        <taxon>Chlorobiaceae</taxon>
        <taxon>Prosthecochloris</taxon>
    </lineage>
</organism>
<dbReference type="InterPro" id="IPR049874">
    <property type="entry name" value="ROK_cs"/>
</dbReference>
<evidence type="ECO:0000313" key="2">
    <source>
        <dbReference type="EMBL" id="MBF0636569.1"/>
    </source>
</evidence>
<dbReference type="InterPro" id="IPR043129">
    <property type="entry name" value="ATPase_NBD"/>
</dbReference>
<dbReference type="Pfam" id="PF00480">
    <property type="entry name" value="ROK"/>
    <property type="match status" value="1"/>
</dbReference>